<dbReference type="PATRIC" id="fig|1301098.3.peg.1265"/>
<keyword evidence="2" id="KW-1185">Reference proteome</keyword>
<reference evidence="1 2" key="1">
    <citation type="submission" date="2013-03" db="EMBL/GenBank/DDBJ databases">
        <authorList>
            <person name="Linke B."/>
        </authorList>
    </citation>
    <scope>NUCLEOTIDE SEQUENCE [LARGE SCALE GENOMIC DNA]</scope>
    <source>
        <strain evidence="1 2">B13</strain>
    </source>
</reference>
<organism evidence="1 2">
    <name type="scientific">Pseudomonas knackmussii (strain DSM 6978 / CCUG 54928 / LMG 23759 / B13)</name>
    <dbReference type="NCBI Taxonomy" id="1301098"/>
    <lineage>
        <taxon>Bacteria</taxon>
        <taxon>Pseudomonadati</taxon>
        <taxon>Pseudomonadota</taxon>
        <taxon>Gammaproteobacteria</taxon>
        <taxon>Pseudomonadales</taxon>
        <taxon>Pseudomonadaceae</taxon>
        <taxon>Pseudomonas</taxon>
    </lineage>
</organism>
<dbReference type="RefSeq" id="WP_043249953.1">
    <property type="nucleotide sequence ID" value="NZ_HG322950.1"/>
</dbReference>
<protein>
    <recommendedName>
        <fullName evidence="3">Phosphohydrolase</fullName>
    </recommendedName>
</protein>
<dbReference type="EMBL" id="HG322950">
    <property type="protein sequence ID" value="CDF82622.1"/>
    <property type="molecule type" value="Genomic_DNA"/>
</dbReference>
<evidence type="ECO:0000313" key="1">
    <source>
        <dbReference type="EMBL" id="CDF82622.1"/>
    </source>
</evidence>
<dbReference type="Gene3D" id="1.10.3210.10">
    <property type="entry name" value="Hypothetical protein af1432"/>
    <property type="match status" value="1"/>
</dbReference>
<reference evidence="1 2" key="2">
    <citation type="submission" date="2014-05" db="EMBL/GenBank/DDBJ databases">
        <title>Genome sequence of the 3-chlorobenzoate degrading bacterium Pseudomonas knackmussii B13 shows multiple evidence for horizontal gene transfer.</title>
        <authorList>
            <person name="Miyazaki R."/>
            <person name="Bertelli C."/>
            <person name="Falquet L."/>
            <person name="Robinson-Rechavi M."/>
            <person name="Gharib W."/>
            <person name="Roy S."/>
            <person name="Van der Meer J.R."/>
        </authorList>
    </citation>
    <scope>NUCLEOTIDE SEQUENCE [LARGE SCALE GENOMIC DNA]</scope>
    <source>
        <strain evidence="1 2">B13</strain>
    </source>
</reference>
<name>A0A024HDR1_PSEKB</name>
<sequence length="180" mass="20375">MSWILTRTGRRFDLLEPAAHMIEPADIAHSLGRQCRFNGHTLTHYSVAQHCYIVADLVPVEHQLAALLHDATEAYVGDLVSPLKQVLPEYRQIELRIWHAICARFDLDTELPPSVHDADLIALATERRDVMPAHGDAWVCLAGTQPMQARIRPWSAEESSQHYFTRLQDLLATTHRRAAA</sequence>
<dbReference type="KEGG" id="pkc:PKB_1257"/>
<dbReference type="STRING" id="1301098.PKB_1257"/>
<evidence type="ECO:0000313" key="2">
    <source>
        <dbReference type="Proteomes" id="UP000025241"/>
    </source>
</evidence>
<proteinExistence type="predicted"/>
<dbReference type="OrthoDB" id="1099791at2"/>
<evidence type="ECO:0008006" key="3">
    <source>
        <dbReference type="Google" id="ProtNLM"/>
    </source>
</evidence>
<dbReference type="eggNOG" id="COG1896">
    <property type="taxonomic scope" value="Bacteria"/>
</dbReference>
<accession>A0A024HDR1</accession>
<dbReference type="Proteomes" id="UP000025241">
    <property type="component" value="Chromosome I"/>
</dbReference>
<gene>
    <name evidence="1" type="ORF">PKB_1257</name>
</gene>
<dbReference type="AlphaFoldDB" id="A0A024HDR1"/>
<dbReference type="SUPFAM" id="SSF109604">
    <property type="entry name" value="HD-domain/PDEase-like"/>
    <property type="match status" value="1"/>
</dbReference>
<dbReference type="HOGENOM" id="CLU_089999_3_0_6"/>